<organism evidence="1 3">
    <name type="scientific">Bacteroides fragilis</name>
    <dbReference type="NCBI Taxonomy" id="817"/>
    <lineage>
        <taxon>Bacteria</taxon>
        <taxon>Pseudomonadati</taxon>
        <taxon>Bacteroidota</taxon>
        <taxon>Bacteroidia</taxon>
        <taxon>Bacteroidales</taxon>
        <taxon>Bacteroidaceae</taxon>
        <taxon>Bacteroides</taxon>
    </lineage>
</organism>
<evidence type="ECO:0000313" key="1">
    <source>
        <dbReference type="EMBL" id="KAA4756461.1"/>
    </source>
</evidence>
<dbReference type="AlphaFoldDB" id="A0A5M5PCI2"/>
<proteinExistence type="predicted"/>
<reference evidence="2" key="2">
    <citation type="submission" date="2022-08" db="EMBL/GenBank/DDBJ databases">
        <title>Genome Sequencing of Bacteroides fragilis Group Isolates with Nanopore Technology.</title>
        <authorList>
            <person name="Tisza M.J."/>
            <person name="Smith D."/>
            <person name="Dekker J.P."/>
        </authorList>
    </citation>
    <scope>NUCLEOTIDE SEQUENCE</scope>
    <source>
        <strain evidence="2">BFG-49</strain>
    </source>
</reference>
<evidence type="ECO:0000313" key="2">
    <source>
        <dbReference type="EMBL" id="UVO89877.1"/>
    </source>
</evidence>
<reference evidence="1 3" key="1">
    <citation type="journal article" date="2019" name="Nat. Med.">
        <title>A library of human gut bacterial isolates paired with longitudinal multiomics data enables mechanistic microbiome research.</title>
        <authorList>
            <person name="Poyet M."/>
            <person name="Groussin M."/>
            <person name="Gibbons S.M."/>
            <person name="Avila-Pacheco J."/>
            <person name="Jiang X."/>
            <person name="Kearney S.M."/>
            <person name="Perrotta A.R."/>
            <person name="Berdy B."/>
            <person name="Zhao S."/>
            <person name="Lieberman T.D."/>
            <person name="Swanson P.K."/>
            <person name="Smith M."/>
            <person name="Roesemann S."/>
            <person name="Alexander J.E."/>
            <person name="Rich S.A."/>
            <person name="Livny J."/>
            <person name="Vlamakis H."/>
            <person name="Clish C."/>
            <person name="Bullock K."/>
            <person name="Deik A."/>
            <person name="Scott J."/>
            <person name="Pierce K.A."/>
            <person name="Xavier R.J."/>
            <person name="Alm E.J."/>
        </authorList>
    </citation>
    <scope>NUCLEOTIDE SEQUENCE [LARGE SCALE GENOMIC DNA]</scope>
    <source>
        <strain evidence="1 3">BIOML-A106</strain>
    </source>
</reference>
<dbReference type="Proteomes" id="UP001058403">
    <property type="component" value="Chromosome"/>
</dbReference>
<sequence>MEEYLINYLKVSTNDCLVKKYVDLFKVELDWFIYNYGEHVSSSYKRDCKLSLKSRLYRQLQIINTLLNKPINSKVHSNVLSSVYFADSQLLLSLGYNPISSIFQPVGLKNILGDREAIKLLGYKRDAISKGIFRELHNPEFYSHLESYKKILLKQSREYNFAALFLYTDQYFESKYLIDIFKTIQKPSFVFSHGLPAIYSLEVDNRADFLMVWGDKIKQNYINAGFDKNKIYVTGSSKYLRIDKRCKLRNTLDDVLVVPCSSLSVHQHEWGTPVLIDRSMIILYLYEVQSVLKKVGISHARFRPHPSIDKDWVYTFLDHNFYEIDKEHLVTSLERSSLVIGATSTLFLETLMNGVNYLIYEPQNKGQTRLREPAVPPFDGTEHDIEIANSTDELEYMLRYKYQTNLNVLDGYIRPLDLSILKDIIR</sequence>
<dbReference type="EMBL" id="CP103070">
    <property type="protein sequence ID" value="UVO89877.1"/>
    <property type="molecule type" value="Genomic_DNA"/>
</dbReference>
<accession>A0A5M5PCI2</accession>
<dbReference type="RefSeq" id="WP_005817318.1">
    <property type="nucleotide sequence ID" value="NZ_CAXSVT010000002.1"/>
</dbReference>
<evidence type="ECO:0008006" key="4">
    <source>
        <dbReference type="Google" id="ProtNLM"/>
    </source>
</evidence>
<dbReference type="Proteomes" id="UP000479773">
    <property type="component" value="Unassembled WGS sequence"/>
</dbReference>
<dbReference type="EMBL" id="VWEQ01000001">
    <property type="protein sequence ID" value="KAA4756461.1"/>
    <property type="molecule type" value="Genomic_DNA"/>
</dbReference>
<protein>
    <recommendedName>
        <fullName evidence="4">CDP-Glycerol:Poly(Glycerophosphate) glycerophosphotransferase</fullName>
    </recommendedName>
</protein>
<gene>
    <name evidence="1" type="ORF">F3B44_01555</name>
    <name evidence="2" type="ORF">NXW39_21495</name>
</gene>
<evidence type="ECO:0000313" key="3">
    <source>
        <dbReference type="Proteomes" id="UP000479773"/>
    </source>
</evidence>
<name>A0A5M5PCI2_BACFG</name>